<dbReference type="Proteomes" id="UP000237105">
    <property type="component" value="Unassembled WGS sequence"/>
</dbReference>
<gene>
    <name evidence="1" type="ORF">PanWU01x14_241700</name>
</gene>
<proteinExistence type="predicted"/>
<accession>A0A2P5BG79</accession>
<protein>
    <submittedName>
        <fullName evidence="1">Uncharacterized protein</fullName>
    </submittedName>
</protein>
<comment type="caution">
    <text evidence="1">The sequence shown here is derived from an EMBL/GenBank/DDBJ whole genome shotgun (WGS) entry which is preliminary data.</text>
</comment>
<reference evidence="2" key="1">
    <citation type="submission" date="2016-06" db="EMBL/GenBank/DDBJ databases">
        <title>Parallel loss of symbiosis genes in relatives of nitrogen-fixing non-legume Parasponia.</title>
        <authorList>
            <person name="Van Velzen R."/>
            <person name="Holmer R."/>
            <person name="Bu F."/>
            <person name="Rutten L."/>
            <person name="Van Zeijl A."/>
            <person name="Liu W."/>
            <person name="Santuari L."/>
            <person name="Cao Q."/>
            <person name="Sharma T."/>
            <person name="Shen D."/>
            <person name="Roswanjaya Y."/>
            <person name="Wardhani T."/>
            <person name="Kalhor M.S."/>
            <person name="Jansen J."/>
            <person name="Van den Hoogen J."/>
            <person name="Gungor B."/>
            <person name="Hartog M."/>
            <person name="Hontelez J."/>
            <person name="Verver J."/>
            <person name="Yang W.-C."/>
            <person name="Schijlen E."/>
            <person name="Repin R."/>
            <person name="Schilthuizen M."/>
            <person name="Schranz E."/>
            <person name="Heidstra R."/>
            <person name="Miyata K."/>
            <person name="Fedorova E."/>
            <person name="Kohlen W."/>
            <person name="Bisseling T."/>
            <person name="Smit S."/>
            <person name="Geurts R."/>
        </authorList>
    </citation>
    <scope>NUCLEOTIDE SEQUENCE [LARGE SCALE GENOMIC DNA]</scope>
    <source>
        <strain evidence="2">cv. WU1-14</strain>
    </source>
</reference>
<evidence type="ECO:0000313" key="2">
    <source>
        <dbReference type="Proteomes" id="UP000237105"/>
    </source>
</evidence>
<dbReference type="EMBL" id="JXTB01000288">
    <property type="protein sequence ID" value="PON47782.1"/>
    <property type="molecule type" value="Genomic_DNA"/>
</dbReference>
<evidence type="ECO:0000313" key="1">
    <source>
        <dbReference type="EMBL" id="PON47782.1"/>
    </source>
</evidence>
<keyword evidence="2" id="KW-1185">Reference proteome</keyword>
<organism evidence="1 2">
    <name type="scientific">Parasponia andersonii</name>
    <name type="common">Sponia andersonii</name>
    <dbReference type="NCBI Taxonomy" id="3476"/>
    <lineage>
        <taxon>Eukaryota</taxon>
        <taxon>Viridiplantae</taxon>
        <taxon>Streptophyta</taxon>
        <taxon>Embryophyta</taxon>
        <taxon>Tracheophyta</taxon>
        <taxon>Spermatophyta</taxon>
        <taxon>Magnoliopsida</taxon>
        <taxon>eudicotyledons</taxon>
        <taxon>Gunneridae</taxon>
        <taxon>Pentapetalae</taxon>
        <taxon>rosids</taxon>
        <taxon>fabids</taxon>
        <taxon>Rosales</taxon>
        <taxon>Cannabaceae</taxon>
        <taxon>Parasponia</taxon>
    </lineage>
</organism>
<dbReference type="AlphaFoldDB" id="A0A2P5BG79"/>
<name>A0A2P5BG79_PARAD</name>
<sequence>MENKGIDVVNVLIKNEGIDLIDVPVKNKDIDVVDVSVKNNESINVVSNDGLVIGDLDEIGNGHLVAEISFKNIFLNDNIGNESVDNSGGGSKGGVTTNGLSTPNLFDEDIPLNPWINTKDPINPFFHEAKQHSLRAIQAVLIHKPEQHSLGAIQVDLVHDPQQQQPLEAGVTS</sequence>